<feature type="domain" description="D-serine dehydratase-like" evidence="1">
    <location>
        <begin position="36"/>
        <end position="107"/>
    </location>
</feature>
<gene>
    <name evidence="2" type="ORF">ADUPG1_002259</name>
</gene>
<dbReference type="Pfam" id="PF14031">
    <property type="entry name" value="D-ser_dehydrat"/>
    <property type="match status" value="1"/>
</dbReference>
<dbReference type="EMBL" id="BQXS01002516">
    <property type="protein sequence ID" value="GKT32287.1"/>
    <property type="molecule type" value="Genomic_DNA"/>
</dbReference>
<comment type="caution">
    <text evidence="2">The sequence shown here is derived from an EMBL/GenBank/DDBJ whole genome shotgun (WGS) entry which is preliminary data.</text>
</comment>
<keyword evidence="3" id="KW-1185">Reference proteome</keyword>
<dbReference type="InterPro" id="IPR042208">
    <property type="entry name" value="D-ser_dehydrat-like_sf"/>
</dbReference>
<name>A0ABQ5KIE4_9EUKA</name>
<reference evidence="2" key="1">
    <citation type="submission" date="2022-03" db="EMBL/GenBank/DDBJ databases">
        <title>Draft genome sequence of Aduncisulcus paluster, a free-living microaerophilic Fornicata.</title>
        <authorList>
            <person name="Yuyama I."/>
            <person name="Kume K."/>
            <person name="Tamura T."/>
            <person name="Inagaki Y."/>
            <person name="Hashimoto T."/>
        </authorList>
    </citation>
    <scope>NUCLEOTIDE SEQUENCE</scope>
    <source>
        <strain evidence="2">NY0171</strain>
    </source>
</reference>
<dbReference type="SMART" id="SM01119">
    <property type="entry name" value="D-ser_dehydrat"/>
    <property type="match status" value="1"/>
</dbReference>
<organism evidence="2 3">
    <name type="scientific">Aduncisulcus paluster</name>
    <dbReference type="NCBI Taxonomy" id="2918883"/>
    <lineage>
        <taxon>Eukaryota</taxon>
        <taxon>Metamonada</taxon>
        <taxon>Carpediemonas-like organisms</taxon>
        <taxon>Aduncisulcus</taxon>
    </lineage>
</organism>
<evidence type="ECO:0000313" key="3">
    <source>
        <dbReference type="Proteomes" id="UP001057375"/>
    </source>
</evidence>
<evidence type="ECO:0000313" key="2">
    <source>
        <dbReference type="EMBL" id="GKT32287.1"/>
    </source>
</evidence>
<accession>A0ABQ5KIE4</accession>
<protein>
    <submittedName>
        <fullName evidence="2">D-TA family PLP-dependent enzyme</fullName>
    </submittedName>
</protein>
<evidence type="ECO:0000259" key="1">
    <source>
        <dbReference type="SMART" id="SM01119"/>
    </source>
</evidence>
<dbReference type="Proteomes" id="UP001057375">
    <property type="component" value="Unassembled WGS sequence"/>
</dbReference>
<dbReference type="InterPro" id="IPR026956">
    <property type="entry name" value="D-ser_dehydrat-like_dom"/>
</dbReference>
<dbReference type="Gene3D" id="2.40.37.20">
    <property type="entry name" value="D-serine dehydratase-like domain"/>
    <property type="match status" value="1"/>
</dbReference>
<sequence>MHGFEILEGITEIRPGTYIFMDASQGNSFGSHDLCAATVLATVISKPTEDRVVLDVGAKGLTAQTRSQGLCTTTGLGLIKGYDNVTIHTVFDEHAIIYNRDFSNLVS</sequence>
<feature type="non-terminal residue" evidence="2">
    <location>
        <position position="107"/>
    </location>
</feature>
<proteinExistence type="predicted"/>